<evidence type="ECO:0000313" key="2">
    <source>
        <dbReference type="Proteomes" id="UP000191988"/>
    </source>
</evidence>
<name>A0A1S7QSL9_9HYPH</name>
<sequence>MLTKGGAVIVAARPVSDSEWHSLQESGGNANPLTKEFRIRVSSPASVVELVYPESGTYSFKLEPIFDQVRLATREIRVGSAVVTDPETKQRVDWRSMSIIHVGGTVYDEGWARVLSSTFDLAFESSDEGAVSVQRFAAGRILSLSEDAIETFVQDSESDR</sequence>
<dbReference type="Proteomes" id="UP000191988">
    <property type="component" value="Unassembled WGS sequence"/>
</dbReference>
<gene>
    <name evidence="1" type="ORF">AGR3A_Lc10015</name>
</gene>
<reference evidence="2" key="1">
    <citation type="submission" date="2016-01" db="EMBL/GenBank/DDBJ databases">
        <authorList>
            <person name="Regsiter A."/>
            <person name="william w."/>
        </authorList>
    </citation>
    <scope>NUCLEOTIDE SEQUENCE [LARGE SCALE GENOMIC DNA]</scope>
    <source>
        <strain evidence="2">CFBP 6623</strain>
    </source>
</reference>
<organism evidence="1 2">
    <name type="scientific">Agrobacterium tomkonis CFBP 6623</name>
    <dbReference type="NCBI Taxonomy" id="1183432"/>
    <lineage>
        <taxon>Bacteria</taxon>
        <taxon>Pseudomonadati</taxon>
        <taxon>Pseudomonadota</taxon>
        <taxon>Alphaproteobacteria</taxon>
        <taxon>Hyphomicrobiales</taxon>
        <taxon>Rhizobiaceae</taxon>
        <taxon>Rhizobium/Agrobacterium group</taxon>
        <taxon>Agrobacterium</taxon>
        <taxon>Agrobacterium tumefaciens complex</taxon>
    </lineage>
</organism>
<evidence type="ECO:0000313" key="1">
    <source>
        <dbReference type="EMBL" id="CUX41565.1"/>
    </source>
</evidence>
<keyword evidence="2" id="KW-1185">Reference proteome</keyword>
<dbReference type="STRING" id="1183432.AGR3A_Lc10015"/>
<dbReference type="EMBL" id="FBWK01000045">
    <property type="protein sequence ID" value="CUX41565.1"/>
    <property type="molecule type" value="Genomic_DNA"/>
</dbReference>
<protein>
    <submittedName>
        <fullName evidence="1">Secreted protein</fullName>
    </submittedName>
</protein>
<dbReference type="AlphaFoldDB" id="A0A1S7QSL9"/>
<proteinExistence type="predicted"/>
<accession>A0A1S7QSL9</accession>